<feature type="domain" description="tRNA/rRNA methyltransferase SpoU type" evidence="4">
    <location>
        <begin position="136"/>
        <end position="281"/>
    </location>
</feature>
<dbReference type="SUPFAM" id="SSF55315">
    <property type="entry name" value="L30e-like"/>
    <property type="match status" value="1"/>
</dbReference>
<accession>A0A931I5E3</accession>
<dbReference type="InterPro" id="IPR029028">
    <property type="entry name" value="Alpha/beta_knot_MTases"/>
</dbReference>
<keyword evidence="1 6" id="KW-0489">Methyltransferase</keyword>
<dbReference type="InterPro" id="IPR001537">
    <property type="entry name" value="SpoU_MeTrfase"/>
</dbReference>
<dbReference type="Pfam" id="PF22655">
    <property type="entry name" value="SpoU_sub_bind_like"/>
    <property type="match status" value="1"/>
</dbReference>
<feature type="domain" description="SpoU L30e-like N-terminal" evidence="5">
    <location>
        <begin position="24"/>
        <end position="113"/>
    </location>
</feature>
<dbReference type="GO" id="GO:0006396">
    <property type="term" value="P:RNA processing"/>
    <property type="evidence" value="ECO:0007669"/>
    <property type="project" value="InterPro"/>
</dbReference>
<comment type="caution">
    <text evidence="6">The sequence shown here is derived from an EMBL/GenBank/DDBJ whole genome shotgun (WGS) entry which is preliminary data.</text>
</comment>
<dbReference type="InterPro" id="IPR029026">
    <property type="entry name" value="tRNA_m1G_MTases_N"/>
</dbReference>
<dbReference type="EMBL" id="JADMLG010000001">
    <property type="protein sequence ID" value="MBH0775167.1"/>
    <property type="molecule type" value="Genomic_DNA"/>
</dbReference>
<feature type="region of interest" description="Disordered" evidence="3">
    <location>
        <begin position="1"/>
        <end position="20"/>
    </location>
</feature>
<organism evidence="6 7">
    <name type="scientific">Nocardia bovistercoris</name>
    <dbReference type="NCBI Taxonomy" id="2785916"/>
    <lineage>
        <taxon>Bacteria</taxon>
        <taxon>Bacillati</taxon>
        <taxon>Actinomycetota</taxon>
        <taxon>Actinomycetes</taxon>
        <taxon>Mycobacteriales</taxon>
        <taxon>Nocardiaceae</taxon>
        <taxon>Nocardia</taxon>
    </lineage>
</organism>
<evidence type="ECO:0000259" key="4">
    <source>
        <dbReference type="Pfam" id="PF00588"/>
    </source>
</evidence>
<dbReference type="Gene3D" id="3.40.1280.10">
    <property type="match status" value="1"/>
</dbReference>
<dbReference type="InterPro" id="IPR051259">
    <property type="entry name" value="rRNA_Methyltransferase"/>
</dbReference>
<evidence type="ECO:0000256" key="3">
    <source>
        <dbReference type="SAM" id="MobiDB-lite"/>
    </source>
</evidence>
<evidence type="ECO:0000256" key="1">
    <source>
        <dbReference type="ARBA" id="ARBA00022603"/>
    </source>
</evidence>
<dbReference type="AlphaFoldDB" id="A0A931I5E3"/>
<evidence type="ECO:0000313" key="7">
    <source>
        <dbReference type="Proteomes" id="UP000655751"/>
    </source>
</evidence>
<evidence type="ECO:0000313" key="6">
    <source>
        <dbReference type="EMBL" id="MBH0775167.1"/>
    </source>
</evidence>
<evidence type="ECO:0000256" key="2">
    <source>
        <dbReference type="ARBA" id="ARBA00022679"/>
    </source>
</evidence>
<dbReference type="InterPro" id="IPR054578">
    <property type="entry name" value="SpoU_sub_bind-like_N"/>
</dbReference>
<dbReference type="InterPro" id="IPR029064">
    <property type="entry name" value="Ribosomal_eL30-like_sf"/>
</dbReference>
<dbReference type="GO" id="GO:0003723">
    <property type="term" value="F:RNA binding"/>
    <property type="evidence" value="ECO:0007669"/>
    <property type="project" value="InterPro"/>
</dbReference>
<evidence type="ECO:0000259" key="5">
    <source>
        <dbReference type="Pfam" id="PF22655"/>
    </source>
</evidence>
<protein>
    <submittedName>
        <fullName evidence="6">rRNA methyltransferase</fullName>
    </submittedName>
</protein>
<dbReference type="SUPFAM" id="SSF75217">
    <property type="entry name" value="alpha/beta knot"/>
    <property type="match status" value="1"/>
</dbReference>
<name>A0A931I5E3_9NOCA</name>
<dbReference type="GO" id="GO:0008173">
    <property type="term" value="F:RNA methyltransferase activity"/>
    <property type="evidence" value="ECO:0007669"/>
    <property type="project" value="InterPro"/>
</dbReference>
<dbReference type="PANTHER" id="PTHR43191:SF2">
    <property type="entry name" value="RRNA METHYLTRANSFERASE 3, MITOCHONDRIAL"/>
    <property type="match status" value="1"/>
</dbReference>
<dbReference type="GO" id="GO:0032259">
    <property type="term" value="P:methylation"/>
    <property type="evidence" value="ECO:0007669"/>
    <property type="project" value="UniProtKB-KW"/>
</dbReference>
<dbReference type="Pfam" id="PF00588">
    <property type="entry name" value="SpoU_methylase"/>
    <property type="match status" value="1"/>
</dbReference>
<keyword evidence="2" id="KW-0808">Transferase</keyword>
<dbReference type="RefSeq" id="WP_196147471.1">
    <property type="nucleotide sequence ID" value="NZ_JADMLG010000001.1"/>
</dbReference>
<proteinExistence type="predicted"/>
<sequence length="293" mass="30994">MTSPDSYRARQGHTGARRVSTRTASVQVWQAYLTNRATRNRDGRFLVQGVRPITQAVEHGWPLETLLYRLGAPELSSWARRLLDTAEVPCVGLVPELMAELGEKSTGTPEVVAVAHARGTDLASFEPGEPGEAPPVVVVFDRPNSPGNLGTLIRSADAFGATAVVVTGHGADHYDPQAVRASTGSLFAVPVFRAAGAAQVLALRDRQIARGIPTRVVGTDENGTHAVFDHDFTESTILVVGNETGGMSAAWQAACDDLVSIPMGGSASSLGAPSAGAVALYEISRQRRTFAKR</sequence>
<dbReference type="Gene3D" id="3.30.1330.30">
    <property type="match status" value="1"/>
</dbReference>
<dbReference type="Proteomes" id="UP000655751">
    <property type="component" value="Unassembled WGS sequence"/>
</dbReference>
<reference evidence="6" key="1">
    <citation type="submission" date="2020-11" db="EMBL/GenBank/DDBJ databases">
        <title>Nocardia NEAU-351.nov., a novel actinomycete isolated from the cow dung.</title>
        <authorList>
            <person name="Zhang X."/>
        </authorList>
    </citation>
    <scope>NUCLEOTIDE SEQUENCE</scope>
    <source>
        <strain evidence="6">NEAU-351</strain>
    </source>
</reference>
<gene>
    <name evidence="6" type="ORF">IT779_02575</name>
</gene>
<keyword evidence="7" id="KW-1185">Reference proteome</keyword>
<dbReference type="PANTHER" id="PTHR43191">
    <property type="entry name" value="RRNA METHYLTRANSFERASE 3"/>
    <property type="match status" value="1"/>
</dbReference>